<dbReference type="GO" id="GO:0003677">
    <property type="term" value="F:DNA binding"/>
    <property type="evidence" value="ECO:0007669"/>
    <property type="project" value="InterPro"/>
</dbReference>
<dbReference type="GO" id="GO:0005524">
    <property type="term" value="F:ATP binding"/>
    <property type="evidence" value="ECO:0007669"/>
    <property type="project" value="UniProtKB-KW"/>
</dbReference>
<dbReference type="GO" id="GO:0033065">
    <property type="term" value="C:Rad51C-XRCC3 complex"/>
    <property type="evidence" value="ECO:0000318"/>
    <property type="project" value="GO_Central"/>
</dbReference>
<dbReference type="GO" id="GO:0007131">
    <property type="term" value="P:reciprocal meiotic recombination"/>
    <property type="evidence" value="ECO:0000318"/>
    <property type="project" value="GO_Central"/>
</dbReference>
<reference evidence="11" key="1">
    <citation type="submission" date="2015-02" db="EMBL/GenBank/DDBJ databases">
        <title>Genome sequencing for Strongylocentrotus purpuratus.</title>
        <authorList>
            <person name="Murali S."/>
            <person name="Liu Y."/>
            <person name="Vee V."/>
            <person name="English A."/>
            <person name="Wang M."/>
            <person name="Skinner E."/>
            <person name="Han Y."/>
            <person name="Muzny D.M."/>
            <person name="Worley K.C."/>
            <person name="Gibbs R.A."/>
        </authorList>
    </citation>
    <scope>NUCLEOTIDE SEQUENCE</scope>
</reference>
<dbReference type="InterPro" id="IPR020588">
    <property type="entry name" value="RecA_ATP-bd"/>
</dbReference>
<evidence type="ECO:0000256" key="8">
    <source>
        <dbReference type="SAM" id="MobiDB-lite"/>
    </source>
</evidence>
<feature type="compositionally biased region" description="Basic and acidic residues" evidence="8">
    <location>
        <begin position="368"/>
        <end position="391"/>
    </location>
</feature>
<dbReference type="PANTHER" id="PTHR46239">
    <property type="entry name" value="DNA REPAIR PROTEIN RAD51 HOMOLOG 3 RAD51C"/>
    <property type="match status" value="1"/>
</dbReference>
<comment type="subcellular location">
    <subcellularLocation>
        <location evidence="1">Nucleus</location>
    </subcellularLocation>
</comment>
<reference evidence="10" key="2">
    <citation type="submission" date="2021-01" db="UniProtKB">
        <authorList>
            <consortium name="EnsemblMetazoa"/>
        </authorList>
    </citation>
    <scope>IDENTIFICATION</scope>
</reference>
<feature type="compositionally biased region" description="Polar residues" evidence="8">
    <location>
        <begin position="87"/>
        <end position="98"/>
    </location>
</feature>
<dbReference type="SUPFAM" id="SSF52540">
    <property type="entry name" value="P-loop containing nucleoside triphosphate hydrolases"/>
    <property type="match status" value="1"/>
</dbReference>
<dbReference type="GeneID" id="583093"/>
<feature type="region of interest" description="Disordered" evidence="8">
    <location>
        <begin position="69"/>
        <end position="106"/>
    </location>
</feature>
<evidence type="ECO:0000256" key="6">
    <source>
        <dbReference type="ARBA" id="ARBA00023242"/>
    </source>
</evidence>
<dbReference type="GO" id="GO:0140664">
    <property type="term" value="F:ATP-dependent DNA damage sensor activity"/>
    <property type="evidence" value="ECO:0007669"/>
    <property type="project" value="InterPro"/>
</dbReference>
<dbReference type="InterPro" id="IPR010995">
    <property type="entry name" value="DNA_repair_Rad51/TF_NusA_a-hlx"/>
</dbReference>
<name>A0A7M7P7Z3_STRPU</name>
<dbReference type="InParanoid" id="A0A7M7P7Z3"/>
<dbReference type="SUPFAM" id="SSF47794">
    <property type="entry name" value="Rad51 N-terminal domain-like"/>
    <property type="match status" value="1"/>
</dbReference>
<dbReference type="GO" id="GO:0033063">
    <property type="term" value="C:Rad51B-Rad51C-Rad51D-XRCC2 complex"/>
    <property type="evidence" value="ECO:0000318"/>
    <property type="project" value="GO_Central"/>
</dbReference>
<keyword evidence="5" id="KW-0234">DNA repair</keyword>
<dbReference type="Pfam" id="PF08423">
    <property type="entry name" value="Rad51"/>
    <property type="match status" value="1"/>
</dbReference>
<feature type="domain" description="RecA family profile 1" evidence="9">
    <location>
        <begin position="119"/>
        <end position="302"/>
    </location>
</feature>
<feature type="region of interest" description="Disordered" evidence="8">
    <location>
        <begin position="361"/>
        <end position="410"/>
    </location>
</feature>
<evidence type="ECO:0000259" key="9">
    <source>
        <dbReference type="PROSITE" id="PS50162"/>
    </source>
</evidence>
<dbReference type="InterPro" id="IPR052093">
    <property type="entry name" value="HR_Repair_Mediator"/>
</dbReference>
<organism evidence="10 11">
    <name type="scientific">Strongylocentrotus purpuratus</name>
    <name type="common">Purple sea urchin</name>
    <dbReference type="NCBI Taxonomy" id="7668"/>
    <lineage>
        <taxon>Eukaryota</taxon>
        <taxon>Metazoa</taxon>
        <taxon>Echinodermata</taxon>
        <taxon>Eleutherozoa</taxon>
        <taxon>Echinozoa</taxon>
        <taxon>Echinoidea</taxon>
        <taxon>Euechinoidea</taxon>
        <taxon>Echinacea</taxon>
        <taxon>Camarodonta</taxon>
        <taxon>Echinidea</taxon>
        <taxon>Strongylocentrotidae</taxon>
        <taxon>Strongylocentrotus</taxon>
    </lineage>
</organism>
<dbReference type="OMA" id="AMETFTV"/>
<evidence type="ECO:0000256" key="4">
    <source>
        <dbReference type="ARBA" id="ARBA00022840"/>
    </source>
</evidence>
<dbReference type="OrthoDB" id="5957327at2759"/>
<keyword evidence="11" id="KW-1185">Reference proteome</keyword>
<dbReference type="Gene3D" id="3.40.50.300">
    <property type="entry name" value="P-loop containing nucleotide triphosphate hydrolases"/>
    <property type="match status" value="1"/>
</dbReference>
<keyword evidence="2" id="KW-0547">Nucleotide-binding</keyword>
<evidence type="ECO:0000256" key="3">
    <source>
        <dbReference type="ARBA" id="ARBA00022763"/>
    </source>
</evidence>
<dbReference type="GO" id="GO:0005657">
    <property type="term" value="C:replication fork"/>
    <property type="evidence" value="ECO:0000318"/>
    <property type="project" value="GO_Central"/>
</dbReference>
<dbReference type="CDD" id="cd19492">
    <property type="entry name" value="Rad51C"/>
    <property type="match status" value="1"/>
</dbReference>
<dbReference type="CTD" id="5889"/>
<evidence type="ECO:0000256" key="7">
    <source>
        <dbReference type="ARBA" id="ARBA00040674"/>
    </source>
</evidence>
<keyword evidence="6" id="KW-0539">Nucleus</keyword>
<dbReference type="PROSITE" id="PS50162">
    <property type="entry name" value="RECA_2"/>
    <property type="match status" value="1"/>
</dbReference>
<protein>
    <recommendedName>
        <fullName evidence="7">DNA repair protein RAD51 homolog 3</fullName>
    </recommendedName>
</protein>
<evidence type="ECO:0000256" key="2">
    <source>
        <dbReference type="ARBA" id="ARBA00022741"/>
    </source>
</evidence>
<dbReference type="InterPro" id="IPR013632">
    <property type="entry name" value="Rad51_C"/>
</dbReference>
<accession>A0A7M7P7Z3</accession>
<keyword evidence="4" id="KW-0067">ATP-binding</keyword>
<dbReference type="Gene3D" id="1.10.150.20">
    <property type="entry name" value="5' to 3' exonuclease, C-terminal subdomain"/>
    <property type="match status" value="1"/>
</dbReference>
<dbReference type="EnsemblMetazoa" id="XM_030991563">
    <property type="protein sequence ID" value="XP_030847423"/>
    <property type="gene ID" value="LOC583093"/>
</dbReference>
<evidence type="ECO:0000256" key="1">
    <source>
        <dbReference type="ARBA" id="ARBA00004123"/>
    </source>
</evidence>
<feature type="compositionally biased region" description="Basic and acidic residues" evidence="8">
    <location>
        <begin position="398"/>
        <end position="410"/>
    </location>
</feature>
<dbReference type="GO" id="GO:0000707">
    <property type="term" value="P:meiotic DNA recombinase assembly"/>
    <property type="evidence" value="ECO:0000318"/>
    <property type="project" value="GO_Central"/>
</dbReference>
<evidence type="ECO:0000313" key="10">
    <source>
        <dbReference type="EnsemblMetazoa" id="XP_030847423"/>
    </source>
</evidence>
<evidence type="ECO:0000256" key="5">
    <source>
        <dbReference type="ARBA" id="ARBA00023204"/>
    </source>
</evidence>
<dbReference type="KEGG" id="spu:583093"/>
<sequence>MQRDINSFPIPPSFRAKLNNAGFSSVADVLELKPSELSKELNISKEDALELIKAFKSGASNPLVLEKSHLEDKGSPKGSSPSTRSSDVASNKLPVTSTSGGGDGKRTATAFEMLQKEQSLPPIITFCEELDEMLGGGVPMCKITEICGAPGVGKTQTCIQLCVDVQIPASLGGVEGEAVYIDTEGSFIPQRAWGIAQAATEHCHTMGDQAELKDFTTEKILSGIHYFRCHNHVELLALVNLLPEFLSKNPKVKLIIVDSIAFHFRHDFDDMSLRTRLLNGLAQNFIRIATQYNLAVVLTNQMTTKIGEGTSHLIPALGESWGHACTIRLILYWKQAQRYANLYKSPSKQEATVPYQITQAGVRSISSHPRDSTEGGAGDRDQGAFKDHHGNQDGGMDNPRKRLRSEDPVT</sequence>
<dbReference type="InterPro" id="IPR027417">
    <property type="entry name" value="P-loop_NTPase"/>
</dbReference>
<dbReference type="PANTHER" id="PTHR46239:SF1">
    <property type="entry name" value="DNA REPAIR PROTEIN RAD51 HOMOLOG 3"/>
    <property type="match status" value="1"/>
</dbReference>
<keyword evidence="3" id="KW-0227">DNA damage</keyword>
<feature type="compositionally biased region" description="Low complexity" evidence="8">
    <location>
        <begin position="76"/>
        <end position="86"/>
    </location>
</feature>
<proteinExistence type="predicted"/>
<evidence type="ECO:0000313" key="11">
    <source>
        <dbReference type="Proteomes" id="UP000007110"/>
    </source>
</evidence>
<dbReference type="Proteomes" id="UP000007110">
    <property type="component" value="Unassembled WGS sequence"/>
</dbReference>
<dbReference type="RefSeq" id="XP_030847423.1">
    <property type="nucleotide sequence ID" value="XM_030991563.1"/>
</dbReference>
<dbReference type="AlphaFoldDB" id="A0A7M7P7Z3"/>